<organism evidence="5 6">
    <name type="scientific">Dentipellis fragilis</name>
    <dbReference type="NCBI Taxonomy" id="205917"/>
    <lineage>
        <taxon>Eukaryota</taxon>
        <taxon>Fungi</taxon>
        <taxon>Dikarya</taxon>
        <taxon>Basidiomycota</taxon>
        <taxon>Agaricomycotina</taxon>
        <taxon>Agaricomycetes</taxon>
        <taxon>Russulales</taxon>
        <taxon>Hericiaceae</taxon>
        <taxon>Dentipellis</taxon>
    </lineage>
</organism>
<sequence length="116" mass="13400">MPRLPLHLLRLVRPLPAQCPRFTPQRPVVQSALSPSFPAFLGRSLFLTRSLLPAAPDAHPFAPSMLQVRHRSRGNEYQPSQRVRKRRHGFLARKRSVGGRKILARRKAKQRRFLTH</sequence>
<dbReference type="STRING" id="205917.A0A4Y9ZEN2"/>
<comment type="caution">
    <text evidence="5">The sequence shown here is derived from an EMBL/GenBank/DDBJ whole genome shotgun (WGS) entry which is preliminary data.</text>
</comment>
<evidence type="ECO:0000256" key="3">
    <source>
        <dbReference type="ARBA" id="ARBA00023274"/>
    </source>
</evidence>
<name>A0A4Y9ZEN2_9AGAM</name>
<evidence type="ECO:0000256" key="4">
    <source>
        <dbReference type="ARBA" id="ARBA00035274"/>
    </source>
</evidence>
<gene>
    <name evidence="5" type="ORF">EVG20_g70</name>
</gene>
<reference evidence="5 6" key="1">
    <citation type="submission" date="2019-02" db="EMBL/GenBank/DDBJ databases">
        <title>Genome sequencing of the rare red list fungi Dentipellis fragilis.</title>
        <authorList>
            <person name="Buettner E."/>
            <person name="Kellner H."/>
        </authorList>
    </citation>
    <scope>NUCLEOTIDE SEQUENCE [LARGE SCALE GENOMIC DNA]</scope>
    <source>
        <strain evidence="5 6">DSM 105465</strain>
    </source>
</reference>
<dbReference type="NCBIfam" id="TIGR01030">
    <property type="entry name" value="rpmH_bact"/>
    <property type="match status" value="1"/>
</dbReference>
<dbReference type="PANTHER" id="PTHR14503">
    <property type="entry name" value="MITOCHONDRIAL RIBOSOMAL PROTEIN 34 FAMILY MEMBER"/>
    <property type="match status" value="1"/>
</dbReference>
<dbReference type="EMBL" id="SEOQ01000002">
    <property type="protein sequence ID" value="TFY72924.1"/>
    <property type="molecule type" value="Genomic_DNA"/>
</dbReference>
<comment type="similarity">
    <text evidence="1">Belongs to the bacterial ribosomal protein bL34 family.</text>
</comment>
<evidence type="ECO:0000256" key="1">
    <source>
        <dbReference type="ARBA" id="ARBA00010111"/>
    </source>
</evidence>
<evidence type="ECO:0000256" key="2">
    <source>
        <dbReference type="ARBA" id="ARBA00022980"/>
    </source>
</evidence>
<dbReference type="InterPro" id="IPR000271">
    <property type="entry name" value="Ribosomal_bL34"/>
</dbReference>
<keyword evidence="3" id="KW-0687">Ribonucleoprotein</keyword>
<dbReference type="FunFam" id="1.10.287.3980:FF:000001">
    <property type="entry name" value="Mitochondrial ribosomal protein L34"/>
    <property type="match status" value="1"/>
</dbReference>
<dbReference type="OrthoDB" id="431691at2759"/>
<dbReference type="Gene3D" id="1.10.287.3980">
    <property type="match status" value="1"/>
</dbReference>
<protein>
    <recommendedName>
        <fullName evidence="4">Large ribosomal subunit protein bL34m</fullName>
    </recommendedName>
</protein>
<dbReference type="GO" id="GO:0003735">
    <property type="term" value="F:structural constituent of ribosome"/>
    <property type="evidence" value="ECO:0007669"/>
    <property type="project" value="InterPro"/>
</dbReference>
<dbReference type="Proteomes" id="UP000298327">
    <property type="component" value="Unassembled WGS sequence"/>
</dbReference>
<dbReference type="Pfam" id="PF00468">
    <property type="entry name" value="Ribosomal_L34"/>
    <property type="match status" value="1"/>
</dbReference>
<dbReference type="GO" id="GO:0005762">
    <property type="term" value="C:mitochondrial large ribosomal subunit"/>
    <property type="evidence" value="ECO:0007669"/>
    <property type="project" value="TreeGrafter"/>
</dbReference>
<dbReference type="GO" id="GO:0006412">
    <property type="term" value="P:translation"/>
    <property type="evidence" value="ECO:0007669"/>
    <property type="project" value="InterPro"/>
</dbReference>
<keyword evidence="6" id="KW-1185">Reference proteome</keyword>
<evidence type="ECO:0000313" key="6">
    <source>
        <dbReference type="Proteomes" id="UP000298327"/>
    </source>
</evidence>
<dbReference type="PANTHER" id="PTHR14503:SF4">
    <property type="entry name" value="LARGE RIBOSOMAL SUBUNIT PROTEIN BL34M"/>
    <property type="match status" value="1"/>
</dbReference>
<dbReference type="AlphaFoldDB" id="A0A4Y9ZEN2"/>
<evidence type="ECO:0000313" key="5">
    <source>
        <dbReference type="EMBL" id="TFY72924.1"/>
    </source>
</evidence>
<keyword evidence="2" id="KW-0689">Ribosomal protein</keyword>
<proteinExistence type="inferred from homology"/>
<accession>A0A4Y9ZEN2</accession>